<sequence>MRHTIFLLGVLFVSALCSSMVFGMPLGTNAEPKNGKKNDPLPVRFLDKQGKESTAKKSSTPETLTDSLNLWFREKIGVAVTYDNGWIEEPDHNHVKNPLSYEVTVRLPCKACVAMVMYFSSPRAGGLPELKETR</sequence>
<evidence type="ECO:0000256" key="1">
    <source>
        <dbReference type="SAM" id="MobiDB-lite"/>
    </source>
</evidence>
<dbReference type="AlphaFoldDB" id="A0A9P5Q1Y8"/>
<feature type="region of interest" description="Disordered" evidence="1">
    <location>
        <begin position="28"/>
        <end position="62"/>
    </location>
</feature>
<evidence type="ECO:0000256" key="2">
    <source>
        <dbReference type="SAM" id="SignalP"/>
    </source>
</evidence>
<evidence type="ECO:0000313" key="3">
    <source>
        <dbReference type="EMBL" id="KAF9073177.1"/>
    </source>
</evidence>
<feature type="chain" id="PRO_5040178959" description="Secreted protein" evidence="2">
    <location>
        <begin position="24"/>
        <end position="134"/>
    </location>
</feature>
<keyword evidence="2" id="KW-0732">Signal</keyword>
<feature type="compositionally biased region" description="Basic and acidic residues" evidence="1">
    <location>
        <begin position="33"/>
        <end position="55"/>
    </location>
</feature>
<protein>
    <recommendedName>
        <fullName evidence="5">Secreted protein</fullName>
    </recommendedName>
</protein>
<comment type="caution">
    <text evidence="3">The sequence shown here is derived from an EMBL/GenBank/DDBJ whole genome shotgun (WGS) entry which is preliminary data.</text>
</comment>
<accession>A0A9P5Q1Y8</accession>
<keyword evidence="4" id="KW-1185">Reference proteome</keyword>
<name>A0A9P5Q1Y8_9AGAR</name>
<feature type="signal peptide" evidence="2">
    <location>
        <begin position="1"/>
        <end position="23"/>
    </location>
</feature>
<dbReference type="Proteomes" id="UP000772434">
    <property type="component" value="Unassembled WGS sequence"/>
</dbReference>
<proteinExistence type="predicted"/>
<dbReference type="EMBL" id="JADNRY010000019">
    <property type="protein sequence ID" value="KAF9073177.1"/>
    <property type="molecule type" value="Genomic_DNA"/>
</dbReference>
<organism evidence="3 4">
    <name type="scientific">Rhodocollybia butyracea</name>
    <dbReference type="NCBI Taxonomy" id="206335"/>
    <lineage>
        <taxon>Eukaryota</taxon>
        <taxon>Fungi</taxon>
        <taxon>Dikarya</taxon>
        <taxon>Basidiomycota</taxon>
        <taxon>Agaricomycotina</taxon>
        <taxon>Agaricomycetes</taxon>
        <taxon>Agaricomycetidae</taxon>
        <taxon>Agaricales</taxon>
        <taxon>Marasmiineae</taxon>
        <taxon>Omphalotaceae</taxon>
        <taxon>Rhodocollybia</taxon>
    </lineage>
</organism>
<reference evidence="3" key="1">
    <citation type="submission" date="2020-11" db="EMBL/GenBank/DDBJ databases">
        <authorList>
            <consortium name="DOE Joint Genome Institute"/>
            <person name="Ahrendt S."/>
            <person name="Riley R."/>
            <person name="Andreopoulos W."/>
            <person name="Labutti K."/>
            <person name="Pangilinan J."/>
            <person name="Ruiz-Duenas F.J."/>
            <person name="Barrasa J.M."/>
            <person name="Sanchez-Garcia M."/>
            <person name="Camarero S."/>
            <person name="Miyauchi S."/>
            <person name="Serrano A."/>
            <person name="Linde D."/>
            <person name="Babiker R."/>
            <person name="Drula E."/>
            <person name="Ayuso-Fernandez I."/>
            <person name="Pacheco R."/>
            <person name="Padilla G."/>
            <person name="Ferreira P."/>
            <person name="Barriuso J."/>
            <person name="Kellner H."/>
            <person name="Castanera R."/>
            <person name="Alfaro M."/>
            <person name="Ramirez L."/>
            <person name="Pisabarro A.G."/>
            <person name="Kuo A."/>
            <person name="Tritt A."/>
            <person name="Lipzen A."/>
            <person name="He G."/>
            <person name="Yan M."/>
            <person name="Ng V."/>
            <person name="Cullen D."/>
            <person name="Martin F."/>
            <person name="Rosso M.-N."/>
            <person name="Henrissat B."/>
            <person name="Hibbett D."/>
            <person name="Martinez A.T."/>
            <person name="Grigoriev I.V."/>
        </authorList>
    </citation>
    <scope>NUCLEOTIDE SEQUENCE</scope>
    <source>
        <strain evidence="3">AH 40177</strain>
    </source>
</reference>
<gene>
    <name evidence="3" type="ORF">BDP27DRAFT_1319007</name>
</gene>
<evidence type="ECO:0008006" key="5">
    <source>
        <dbReference type="Google" id="ProtNLM"/>
    </source>
</evidence>
<evidence type="ECO:0000313" key="4">
    <source>
        <dbReference type="Proteomes" id="UP000772434"/>
    </source>
</evidence>